<proteinExistence type="predicted"/>
<dbReference type="InterPro" id="IPR051395">
    <property type="entry name" value="Cytochrome_c_Peroxidase/MauG"/>
</dbReference>
<evidence type="ECO:0000256" key="6">
    <source>
        <dbReference type="ARBA" id="ARBA00023004"/>
    </source>
</evidence>
<keyword evidence="5" id="KW-0560">Oxidoreductase</keyword>
<dbReference type="InterPro" id="IPR009056">
    <property type="entry name" value="Cyt_c-like_dom"/>
</dbReference>
<keyword evidence="3 7" id="KW-0479">Metal-binding</keyword>
<feature type="domain" description="Cytochrome c" evidence="8">
    <location>
        <begin position="91"/>
        <end position="200"/>
    </location>
</feature>
<evidence type="ECO:0000256" key="2">
    <source>
        <dbReference type="ARBA" id="ARBA00022617"/>
    </source>
</evidence>
<dbReference type="GO" id="GO:0030313">
    <property type="term" value="C:cell envelope"/>
    <property type="evidence" value="ECO:0007669"/>
    <property type="project" value="UniProtKB-SubCell"/>
</dbReference>
<dbReference type="PANTHER" id="PTHR30600">
    <property type="entry name" value="CYTOCHROME C PEROXIDASE-RELATED"/>
    <property type="match status" value="1"/>
</dbReference>
<reference evidence="9 10" key="1">
    <citation type="submission" date="2016-11" db="EMBL/GenBank/DDBJ databases">
        <authorList>
            <person name="Jaros S."/>
            <person name="Januszkiewicz K."/>
            <person name="Wedrychowicz H."/>
        </authorList>
    </citation>
    <scope>NUCLEOTIDE SEQUENCE [LARGE SCALE GENOMIC DNA]</scope>
    <source>
        <strain evidence="9 10">DSM 25660</strain>
    </source>
</reference>
<dbReference type="GO" id="GO:0020037">
    <property type="term" value="F:heme binding"/>
    <property type="evidence" value="ECO:0007669"/>
    <property type="project" value="InterPro"/>
</dbReference>
<evidence type="ECO:0000313" key="10">
    <source>
        <dbReference type="Proteomes" id="UP000184147"/>
    </source>
</evidence>
<dbReference type="InterPro" id="IPR004852">
    <property type="entry name" value="Di-haem_cyt_c_peroxidsae"/>
</dbReference>
<protein>
    <submittedName>
        <fullName evidence="9">Cytochrome c peroxidase</fullName>
    </submittedName>
</protein>
<dbReference type="GO" id="GO:0009055">
    <property type="term" value="F:electron transfer activity"/>
    <property type="evidence" value="ECO:0007669"/>
    <property type="project" value="InterPro"/>
</dbReference>
<comment type="subcellular location">
    <subcellularLocation>
        <location evidence="1">Cell envelope</location>
    </subcellularLocation>
</comment>
<dbReference type="GO" id="GO:0004130">
    <property type="term" value="F:cytochrome-c peroxidase activity"/>
    <property type="evidence" value="ECO:0007669"/>
    <property type="project" value="TreeGrafter"/>
</dbReference>
<organism evidence="9 10">
    <name type="scientific">Flavobacterium fontis</name>
    <dbReference type="NCBI Taxonomy" id="1124188"/>
    <lineage>
        <taxon>Bacteria</taxon>
        <taxon>Pseudomonadati</taxon>
        <taxon>Bacteroidota</taxon>
        <taxon>Flavobacteriia</taxon>
        <taxon>Flavobacteriales</taxon>
        <taxon>Flavobacteriaceae</taxon>
        <taxon>Flavobacterium</taxon>
    </lineage>
</organism>
<dbReference type="Gene3D" id="1.10.760.10">
    <property type="entry name" value="Cytochrome c-like domain"/>
    <property type="match status" value="2"/>
</dbReference>
<dbReference type="AlphaFoldDB" id="A0A1M4ZCA6"/>
<keyword evidence="6 7" id="KW-0408">Iron</keyword>
<dbReference type="GO" id="GO:0046872">
    <property type="term" value="F:metal ion binding"/>
    <property type="evidence" value="ECO:0007669"/>
    <property type="project" value="UniProtKB-KW"/>
</dbReference>
<keyword evidence="4" id="KW-0732">Signal</keyword>
<dbReference type="PANTHER" id="PTHR30600:SF10">
    <property type="entry name" value="BLL6722 PROTEIN"/>
    <property type="match status" value="1"/>
</dbReference>
<evidence type="ECO:0000256" key="4">
    <source>
        <dbReference type="ARBA" id="ARBA00022729"/>
    </source>
</evidence>
<feature type="domain" description="Cytochrome c" evidence="8">
    <location>
        <begin position="257"/>
        <end position="397"/>
    </location>
</feature>
<dbReference type="EMBL" id="FQVQ01000004">
    <property type="protein sequence ID" value="SHF15246.1"/>
    <property type="molecule type" value="Genomic_DNA"/>
</dbReference>
<dbReference type="Pfam" id="PF03150">
    <property type="entry name" value="CCP_MauG"/>
    <property type="match status" value="1"/>
</dbReference>
<dbReference type="STRING" id="1124188.SAMN05444377_104113"/>
<accession>A0A1M4ZCA6</accession>
<dbReference type="PROSITE" id="PS51007">
    <property type="entry name" value="CYTC"/>
    <property type="match status" value="2"/>
</dbReference>
<evidence type="ECO:0000313" key="9">
    <source>
        <dbReference type="EMBL" id="SHF15246.1"/>
    </source>
</evidence>
<evidence type="ECO:0000256" key="1">
    <source>
        <dbReference type="ARBA" id="ARBA00004196"/>
    </source>
</evidence>
<keyword evidence="2 7" id="KW-0349">Heme</keyword>
<evidence type="ECO:0000256" key="7">
    <source>
        <dbReference type="PROSITE-ProRule" id="PRU00433"/>
    </source>
</evidence>
<keyword evidence="9" id="KW-0575">Peroxidase</keyword>
<dbReference type="InterPro" id="IPR036909">
    <property type="entry name" value="Cyt_c-like_dom_sf"/>
</dbReference>
<keyword evidence="10" id="KW-1185">Reference proteome</keyword>
<dbReference type="SUPFAM" id="SSF46626">
    <property type="entry name" value="Cytochrome c"/>
    <property type="match status" value="2"/>
</dbReference>
<gene>
    <name evidence="9" type="ORF">SAMN05444377_104113</name>
</gene>
<dbReference type="Proteomes" id="UP000184147">
    <property type="component" value="Unassembled WGS sequence"/>
</dbReference>
<evidence type="ECO:0000259" key="8">
    <source>
        <dbReference type="PROSITE" id="PS51007"/>
    </source>
</evidence>
<evidence type="ECO:0000256" key="3">
    <source>
        <dbReference type="ARBA" id="ARBA00022723"/>
    </source>
</evidence>
<evidence type="ECO:0000256" key="5">
    <source>
        <dbReference type="ARBA" id="ARBA00023002"/>
    </source>
</evidence>
<name>A0A1M4ZCA6_9FLAO</name>
<sequence>MKFMSYLVFTAFCRAFTNLTTMKRITLTLLIGFLALSCQKSEDYVAVPDYPAVTATFGTNLDLDNLANYANQPIPSYITKFNGQNNPITNKGATLGRVLFYDKKLSSNNSISCASCHQQAHAFSDAQVASVGVNGVTERHSMRLINTRFSIESKFFWDERAASLEAQSTQPIRNHGEMGYSGTNGDEDFSALITKLNGLGYYQELFQFVYGSPEITEAKIQNALAQFIRSIQSFDSKYDQGRNQVANDAVPFPNFTNQENMGKNLFLTPPQFNAQGVRTGGGLGCAGCHAAPEFDIAPNSGNNGIIGTLAGSGIDIHVTRAPSLRDLVKTDGTVNGPMMHTGVISSLQAVIGHYGTINLAPGNTNLDPKLRPNGFGQQLNLNQQEVNAVIAFMRTLSGIQVYTDIKWSNPFPN</sequence>